<comment type="caution">
    <text evidence="2">The sequence shown here is derived from an EMBL/GenBank/DDBJ whole genome shotgun (WGS) entry which is preliminary data.</text>
</comment>
<accession>Q1YIS3</accession>
<protein>
    <submittedName>
        <fullName evidence="2">Uncharacterized protein</fullName>
    </submittedName>
</protein>
<proteinExistence type="predicted"/>
<reference evidence="2 3" key="1">
    <citation type="journal article" date="2008" name="Appl. Environ. Microbiol.">
        <title>Genomic insights into Mn(II) oxidation by the marine alphaproteobacterium Aurantimonas sp. strain SI85-9A1.</title>
        <authorList>
            <person name="Dick G.J."/>
            <person name="Podell S."/>
            <person name="Johnson H.A."/>
            <person name="Rivera-Espinoza Y."/>
            <person name="Bernier-Latmani R."/>
            <person name="McCarthy J.K."/>
            <person name="Torpey J.W."/>
            <person name="Clement B.G."/>
            <person name="Gaasterland T."/>
            <person name="Tebo B.M."/>
        </authorList>
    </citation>
    <scope>NUCLEOTIDE SEQUENCE [LARGE SCALE GENOMIC DNA]</scope>
    <source>
        <strain evidence="2 3">SI85-9A1</strain>
    </source>
</reference>
<dbReference type="EMBL" id="AAPJ01000003">
    <property type="protein sequence ID" value="EAS50044.1"/>
    <property type="molecule type" value="Genomic_DNA"/>
</dbReference>
<feature type="region of interest" description="Disordered" evidence="1">
    <location>
        <begin position="104"/>
        <end position="123"/>
    </location>
</feature>
<feature type="compositionally biased region" description="Basic and acidic residues" evidence="1">
    <location>
        <begin position="45"/>
        <end position="56"/>
    </location>
</feature>
<evidence type="ECO:0000313" key="3">
    <source>
        <dbReference type="Proteomes" id="UP000000321"/>
    </source>
</evidence>
<dbReference type="Proteomes" id="UP000000321">
    <property type="component" value="Unassembled WGS sequence"/>
</dbReference>
<evidence type="ECO:0000313" key="2">
    <source>
        <dbReference type="EMBL" id="EAS50044.1"/>
    </source>
</evidence>
<dbReference type="AlphaFoldDB" id="Q1YIS3"/>
<feature type="region of interest" description="Disordered" evidence="1">
    <location>
        <begin position="1"/>
        <end position="71"/>
    </location>
</feature>
<gene>
    <name evidence="2" type="ORF">SI859A1_01397</name>
</gene>
<keyword evidence="3" id="KW-1185">Reference proteome</keyword>
<evidence type="ECO:0000256" key="1">
    <source>
        <dbReference type="SAM" id="MobiDB-lite"/>
    </source>
</evidence>
<dbReference type="BioCyc" id="AURANTIMONAS:SI859A1_01397-MONOMER"/>
<sequence length="210" mass="23121">MSRRNPAGPVWGTMCRESAGRRGRCDQMGRIGAARVPSGSGEQGAETKKAAGRETDGFQETGSPSRARTCDNSINSRTLYQLSYRGMTRPARWRAYSKAIAHLPTRPGKKTHSSMAEKPSERQRLVRTGRRAHVAAQVTGHKECRRSWTNSRTRLMPTAATTNRRSARRTASRSWDATCRCRPRGACGSPRAPRWSWAALSASCRSSASG</sequence>
<dbReference type="HOGENOM" id="CLU_1308973_0_0_5"/>
<feature type="compositionally biased region" description="Polar residues" evidence="1">
    <location>
        <begin position="58"/>
        <end position="71"/>
    </location>
</feature>
<name>Q1YIS3_AURMS</name>
<feature type="compositionally biased region" description="Basic and acidic residues" evidence="1">
    <location>
        <begin position="18"/>
        <end position="27"/>
    </location>
</feature>
<dbReference type="AntiFam" id="ANF00012">
    <property type="entry name" value="tRNA translation"/>
</dbReference>
<organism evidence="2 3">
    <name type="scientific">Aurantimonas manganoxydans (strain ATCC BAA-1229 / DSM 21871 / SI85-9A1)</name>
    <dbReference type="NCBI Taxonomy" id="287752"/>
    <lineage>
        <taxon>Bacteria</taxon>
        <taxon>Pseudomonadati</taxon>
        <taxon>Pseudomonadota</taxon>
        <taxon>Alphaproteobacteria</taxon>
        <taxon>Hyphomicrobiales</taxon>
        <taxon>Aurantimonadaceae</taxon>
        <taxon>Aurantimonas</taxon>
    </lineage>
</organism>